<evidence type="ECO:0000313" key="3">
    <source>
        <dbReference type="Proteomes" id="UP000325313"/>
    </source>
</evidence>
<sequence>MRQWRGHSHANAAHSRESGLALSSVAVPVTPSTPISSFDNLALPTGLGSFTTT</sequence>
<dbReference type="EMBL" id="VDEP01000236">
    <property type="protein sequence ID" value="KAA1122181.1"/>
    <property type="molecule type" value="Genomic_DNA"/>
</dbReference>
<feature type="region of interest" description="Disordered" evidence="1">
    <location>
        <begin position="1"/>
        <end position="21"/>
    </location>
</feature>
<evidence type="ECO:0000256" key="1">
    <source>
        <dbReference type="SAM" id="MobiDB-lite"/>
    </source>
</evidence>
<comment type="caution">
    <text evidence="2">The sequence shown here is derived from an EMBL/GenBank/DDBJ whole genome shotgun (WGS) entry which is preliminary data.</text>
</comment>
<evidence type="ECO:0000313" key="2">
    <source>
        <dbReference type="EMBL" id="KAA1122181.1"/>
    </source>
</evidence>
<accession>A0A5B0R8M2</accession>
<reference evidence="2 3" key="1">
    <citation type="submission" date="2019-05" db="EMBL/GenBank/DDBJ databases">
        <title>Emergence of the Ug99 lineage of the wheat stem rust pathogen through somatic hybridization.</title>
        <authorList>
            <person name="Li F."/>
            <person name="Upadhyaya N.M."/>
            <person name="Sperschneider J."/>
            <person name="Matny O."/>
            <person name="Nguyen-Phuc H."/>
            <person name="Mago R."/>
            <person name="Raley C."/>
            <person name="Miller M.E."/>
            <person name="Silverstein K.A.T."/>
            <person name="Henningsen E."/>
            <person name="Hirsch C.D."/>
            <person name="Visser B."/>
            <person name="Pretorius Z.A."/>
            <person name="Steffenson B.J."/>
            <person name="Schwessinger B."/>
            <person name="Dodds P.N."/>
            <person name="Figueroa M."/>
        </authorList>
    </citation>
    <scope>NUCLEOTIDE SEQUENCE [LARGE SCALE GENOMIC DNA]</scope>
    <source>
        <strain evidence="2 3">Ug99</strain>
    </source>
</reference>
<name>A0A5B0R8M2_PUCGR</name>
<dbReference type="AlphaFoldDB" id="A0A5B0R8M2"/>
<dbReference type="Proteomes" id="UP000325313">
    <property type="component" value="Unassembled WGS sequence"/>
</dbReference>
<proteinExistence type="predicted"/>
<organism evidence="2 3">
    <name type="scientific">Puccinia graminis f. sp. tritici</name>
    <dbReference type="NCBI Taxonomy" id="56615"/>
    <lineage>
        <taxon>Eukaryota</taxon>
        <taxon>Fungi</taxon>
        <taxon>Dikarya</taxon>
        <taxon>Basidiomycota</taxon>
        <taxon>Pucciniomycotina</taxon>
        <taxon>Pucciniomycetes</taxon>
        <taxon>Pucciniales</taxon>
        <taxon>Pucciniaceae</taxon>
        <taxon>Puccinia</taxon>
    </lineage>
</organism>
<gene>
    <name evidence="2" type="ORF">PGTUg99_032193</name>
</gene>
<protein>
    <submittedName>
        <fullName evidence="2">Uncharacterized protein</fullName>
    </submittedName>
</protein>